<evidence type="ECO:0000256" key="1">
    <source>
        <dbReference type="ARBA" id="ARBA00004651"/>
    </source>
</evidence>
<keyword evidence="5 6" id="KW-0472">Membrane</keyword>
<dbReference type="InterPro" id="IPR030923">
    <property type="entry name" value="LptG"/>
</dbReference>
<gene>
    <name evidence="7" type="ORF">DFR37_104151</name>
</gene>
<keyword evidence="2" id="KW-1003">Cell membrane</keyword>
<dbReference type="EMBL" id="QNRQ01000004">
    <property type="protein sequence ID" value="RBP40055.1"/>
    <property type="molecule type" value="Genomic_DNA"/>
</dbReference>
<dbReference type="Pfam" id="PF03739">
    <property type="entry name" value="LptF_LptG"/>
    <property type="match status" value="1"/>
</dbReference>
<dbReference type="NCBIfam" id="TIGR04408">
    <property type="entry name" value="LptG_lptG"/>
    <property type="match status" value="1"/>
</dbReference>
<comment type="caution">
    <text evidence="7">The sequence shown here is derived from an EMBL/GenBank/DDBJ whole genome shotgun (WGS) entry which is preliminary data.</text>
</comment>
<feature type="transmembrane region" description="Helical" evidence="6">
    <location>
        <begin position="12"/>
        <end position="33"/>
    </location>
</feature>
<dbReference type="RefSeq" id="WP_113933019.1">
    <property type="nucleotide sequence ID" value="NZ_JACCEU010000005.1"/>
</dbReference>
<reference evidence="7 8" key="1">
    <citation type="submission" date="2018-06" db="EMBL/GenBank/DDBJ databases">
        <title>Genomic Encyclopedia of Type Strains, Phase IV (KMG-IV): sequencing the most valuable type-strain genomes for metagenomic binning, comparative biology and taxonomic classification.</title>
        <authorList>
            <person name="Goeker M."/>
        </authorList>
    </citation>
    <scope>NUCLEOTIDE SEQUENCE [LARGE SCALE GENOMIC DNA]</scope>
    <source>
        <strain evidence="7 8">DSM 25520</strain>
    </source>
</reference>
<dbReference type="Proteomes" id="UP000253628">
    <property type="component" value="Unassembled WGS sequence"/>
</dbReference>
<dbReference type="InterPro" id="IPR005495">
    <property type="entry name" value="LptG/LptF_permease"/>
</dbReference>
<evidence type="ECO:0000313" key="8">
    <source>
        <dbReference type="Proteomes" id="UP000253628"/>
    </source>
</evidence>
<keyword evidence="3 6" id="KW-0812">Transmembrane</keyword>
<evidence type="ECO:0000256" key="2">
    <source>
        <dbReference type="ARBA" id="ARBA00022475"/>
    </source>
</evidence>
<organism evidence="7 8">
    <name type="scientific">Eoetvoesiella caeni</name>
    <dbReference type="NCBI Taxonomy" id="645616"/>
    <lineage>
        <taxon>Bacteria</taxon>
        <taxon>Pseudomonadati</taxon>
        <taxon>Pseudomonadota</taxon>
        <taxon>Betaproteobacteria</taxon>
        <taxon>Burkholderiales</taxon>
        <taxon>Alcaligenaceae</taxon>
        <taxon>Eoetvoesiella</taxon>
    </lineage>
</organism>
<feature type="transmembrane region" description="Helical" evidence="6">
    <location>
        <begin position="291"/>
        <end position="309"/>
    </location>
</feature>
<evidence type="ECO:0000256" key="5">
    <source>
        <dbReference type="ARBA" id="ARBA00023136"/>
    </source>
</evidence>
<evidence type="ECO:0000256" key="3">
    <source>
        <dbReference type="ARBA" id="ARBA00022692"/>
    </source>
</evidence>
<dbReference type="GO" id="GO:0043190">
    <property type="term" value="C:ATP-binding cassette (ABC) transporter complex"/>
    <property type="evidence" value="ECO:0007669"/>
    <property type="project" value="InterPro"/>
</dbReference>
<evidence type="ECO:0000256" key="6">
    <source>
        <dbReference type="SAM" id="Phobius"/>
    </source>
</evidence>
<comment type="subcellular location">
    <subcellularLocation>
        <location evidence="1">Cell membrane</location>
        <topology evidence="1">Multi-pass membrane protein</topology>
    </subcellularLocation>
</comment>
<dbReference type="GO" id="GO:0055085">
    <property type="term" value="P:transmembrane transport"/>
    <property type="evidence" value="ECO:0007669"/>
    <property type="project" value="InterPro"/>
</dbReference>
<evidence type="ECO:0000256" key="4">
    <source>
        <dbReference type="ARBA" id="ARBA00022989"/>
    </source>
</evidence>
<dbReference type="GO" id="GO:0015920">
    <property type="term" value="P:lipopolysaccharide transport"/>
    <property type="evidence" value="ECO:0007669"/>
    <property type="project" value="TreeGrafter"/>
</dbReference>
<dbReference type="PANTHER" id="PTHR33529:SF2">
    <property type="entry name" value="LIPOPOLYSACCHARIDE EXPORT SYSTEM PERMEASE PROTEIN LPTG"/>
    <property type="match status" value="1"/>
</dbReference>
<name>A0A366HF87_9BURK</name>
<keyword evidence="8" id="KW-1185">Reference proteome</keyword>
<dbReference type="PANTHER" id="PTHR33529">
    <property type="entry name" value="SLR0882 PROTEIN-RELATED"/>
    <property type="match status" value="1"/>
</dbReference>
<protein>
    <submittedName>
        <fullName evidence="7">Lipopolysaccharide export system permease protein</fullName>
    </submittedName>
</protein>
<feature type="transmembrane region" description="Helical" evidence="6">
    <location>
        <begin position="350"/>
        <end position="370"/>
    </location>
</feature>
<accession>A0A366HF87</accession>
<evidence type="ECO:0000313" key="7">
    <source>
        <dbReference type="EMBL" id="RBP40055.1"/>
    </source>
</evidence>
<keyword evidence="4 6" id="KW-1133">Transmembrane helix</keyword>
<dbReference type="OrthoDB" id="9776227at2"/>
<feature type="transmembrane region" description="Helical" evidence="6">
    <location>
        <begin position="321"/>
        <end position="338"/>
    </location>
</feature>
<dbReference type="AlphaFoldDB" id="A0A366HF87"/>
<proteinExistence type="predicted"/>
<feature type="transmembrane region" description="Helical" evidence="6">
    <location>
        <begin position="60"/>
        <end position="80"/>
    </location>
</feature>
<sequence length="392" mass="42814">MRTARRYLASEIYRSAAVVLMALVGLFTFFALIEDLDNVGPNFTLLNLFYLQALQLPTRLYDLLPIGLLIGAILALASLAQRNELVILRVSGVSGMKLLTMLWVITIPWVVGAFLLSEVITPAAEIKSSEATLTLLGRAGGGRLNSGYWFKEESANNSMRIINIGELQANGGVSHITLYEFSKGQELSTLSQAKSGYFGNGTLVLDDVTETRIDANAVAALANAKVPDTPTTAIVHLPSRTLSTTLTPERLIARILEPERMSIFVLLDYIGYLESNHLQTERQVVALWRKAAYPFTLLVMMTIAAPIGFMQTRRGGVGGKVFIGILLGVGFFMINQLALNVGMLTKWSPWVTALVPNLGALGLALAAMLLMENQHNVRRITRAHSFGRKPAI</sequence>